<dbReference type="AlphaFoldDB" id="A0AAD4ZNF3"/>
<accession>A0AAD4ZNF3</accession>
<dbReference type="Proteomes" id="UP001054821">
    <property type="component" value="Chromosome 1"/>
</dbReference>
<evidence type="ECO:0000313" key="3">
    <source>
        <dbReference type="Proteomes" id="UP001054821"/>
    </source>
</evidence>
<keyword evidence="3" id="KW-1185">Reference proteome</keyword>
<feature type="region of interest" description="Disordered" evidence="1">
    <location>
        <begin position="119"/>
        <end position="161"/>
    </location>
</feature>
<evidence type="ECO:0000313" key="2">
    <source>
        <dbReference type="EMBL" id="KAI5351246.1"/>
    </source>
</evidence>
<feature type="compositionally biased region" description="Basic and acidic residues" evidence="1">
    <location>
        <begin position="152"/>
        <end position="161"/>
    </location>
</feature>
<name>A0AAD4ZNF3_PRUDU</name>
<reference evidence="2 3" key="1">
    <citation type="journal article" date="2022" name="G3 (Bethesda)">
        <title>Whole-genome sequence and methylome profiling of the almond [Prunus dulcis (Mill.) D.A. Webb] cultivar 'Nonpareil'.</title>
        <authorList>
            <person name="D'Amico-Willman K.M."/>
            <person name="Ouma W.Z."/>
            <person name="Meulia T."/>
            <person name="Sideli G.M."/>
            <person name="Gradziel T.M."/>
            <person name="Fresnedo-Ramirez J."/>
        </authorList>
    </citation>
    <scope>NUCLEOTIDE SEQUENCE [LARGE SCALE GENOMIC DNA]</scope>
    <source>
        <strain evidence="2">Clone GOH B32 T37-40</strain>
    </source>
</reference>
<evidence type="ECO:0000256" key="1">
    <source>
        <dbReference type="SAM" id="MobiDB-lite"/>
    </source>
</evidence>
<sequence length="161" mass="18713">MVDHVDNNEKPSLPFQTPMQHQMGRIYTREILEMFEREDLRSLLCLFELVEEDETHCRYNVSEQVNPGVTRLKELVHDKDADKAYCCCKGFEFWGFELLEKSFDDICGKLTRLVSSRAHVEEEPNGDVGTSYPQMRIKDPHRVKAKGHAKRAKGEKEKAVQ</sequence>
<gene>
    <name evidence="2" type="ORF">L3X38_004137</name>
</gene>
<proteinExistence type="predicted"/>
<comment type="caution">
    <text evidence="2">The sequence shown here is derived from an EMBL/GenBank/DDBJ whole genome shotgun (WGS) entry which is preliminary data.</text>
</comment>
<organism evidence="2 3">
    <name type="scientific">Prunus dulcis</name>
    <name type="common">Almond</name>
    <name type="synonym">Amygdalus dulcis</name>
    <dbReference type="NCBI Taxonomy" id="3755"/>
    <lineage>
        <taxon>Eukaryota</taxon>
        <taxon>Viridiplantae</taxon>
        <taxon>Streptophyta</taxon>
        <taxon>Embryophyta</taxon>
        <taxon>Tracheophyta</taxon>
        <taxon>Spermatophyta</taxon>
        <taxon>Magnoliopsida</taxon>
        <taxon>eudicotyledons</taxon>
        <taxon>Gunneridae</taxon>
        <taxon>Pentapetalae</taxon>
        <taxon>rosids</taxon>
        <taxon>fabids</taxon>
        <taxon>Rosales</taxon>
        <taxon>Rosaceae</taxon>
        <taxon>Amygdaloideae</taxon>
        <taxon>Amygdaleae</taxon>
        <taxon>Prunus</taxon>
    </lineage>
</organism>
<dbReference type="EMBL" id="JAJFAZ020000001">
    <property type="protein sequence ID" value="KAI5351246.1"/>
    <property type="molecule type" value="Genomic_DNA"/>
</dbReference>
<protein>
    <submittedName>
        <fullName evidence="2">Uncharacterized protein</fullName>
    </submittedName>
</protein>